<proteinExistence type="predicted"/>
<dbReference type="GO" id="GO:0051285">
    <property type="term" value="C:cell cortex of cell tip"/>
    <property type="evidence" value="ECO:0007669"/>
    <property type="project" value="TreeGrafter"/>
</dbReference>
<keyword evidence="1" id="KW-0812">Transmembrane</keyword>
<keyword evidence="1" id="KW-0472">Membrane</keyword>
<accession>A0A420HUC4</accession>
<evidence type="ECO:0000313" key="2">
    <source>
        <dbReference type="EMBL" id="RKF61035.1"/>
    </source>
</evidence>
<dbReference type="PANTHER" id="PTHR28019">
    <property type="entry name" value="CELL MEMBRANE PROTEIN YLR413W-RELATED"/>
    <property type="match status" value="1"/>
</dbReference>
<feature type="transmembrane region" description="Helical" evidence="1">
    <location>
        <begin position="223"/>
        <end position="249"/>
    </location>
</feature>
<dbReference type="OrthoDB" id="4480814at2759"/>
<dbReference type="PANTHER" id="PTHR28019:SF3">
    <property type="entry name" value="INTEGRAL MEMBRANE PROTEIN (AFU_ORTHOLOGUE AFUA_6G07470)"/>
    <property type="match status" value="1"/>
</dbReference>
<feature type="transmembrane region" description="Helical" evidence="1">
    <location>
        <begin position="6"/>
        <end position="31"/>
    </location>
</feature>
<gene>
    <name evidence="2" type="ORF">OnM2_045093</name>
</gene>
<evidence type="ECO:0000313" key="3">
    <source>
        <dbReference type="Proteomes" id="UP000286134"/>
    </source>
</evidence>
<dbReference type="InterPro" id="IPR009571">
    <property type="entry name" value="SUR7/Rim9-like_fungi"/>
</dbReference>
<protein>
    <submittedName>
        <fullName evidence="2">Putative integral membrane protein</fullName>
    </submittedName>
</protein>
<keyword evidence="1" id="KW-1133">Transmembrane helix</keyword>
<comment type="caution">
    <text evidence="2">The sequence shown here is derived from an EMBL/GenBank/DDBJ whole genome shotgun (WGS) entry which is preliminary data.</text>
</comment>
<dbReference type="EMBL" id="MCFK01004551">
    <property type="protein sequence ID" value="RKF61035.1"/>
    <property type="molecule type" value="Genomic_DNA"/>
</dbReference>
<dbReference type="Proteomes" id="UP000286134">
    <property type="component" value="Unassembled WGS sequence"/>
</dbReference>
<evidence type="ECO:0000256" key="1">
    <source>
        <dbReference type="SAM" id="Phobius"/>
    </source>
</evidence>
<dbReference type="GO" id="GO:0005886">
    <property type="term" value="C:plasma membrane"/>
    <property type="evidence" value="ECO:0007669"/>
    <property type="project" value="InterPro"/>
</dbReference>
<dbReference type="AlphaFoldDB" id="A0A420HUC4"/>
<feature type="transmembrane region" description="Helical" evidence="1">
    <location>
        <begin position="195"/>
        <end position="217"/>
    </location>
</feature>
<keyword evidence="3" id="KW-1185">Reference proteome</keyword>
<reference evidence="2 3" key="1">
    <citation type="journal article" date="2018" name="BMC Genomics">
        <title>Comparative genome analyses reveal sequence features reflecting distinct modes of host-adaptation between dicot and monocot powdery mildew.</title>
        <authorList>
            <person name="Wu Y."/>
            <person name="Ma X."/>
            <person name="Pan Z."/>
            <person name="Kale S.D."/>
            <person name="Song Y."/>
            <person name="King H."/>
            <person name="Zhang Q."/>
            <person name="Presley C."/>
            <person name="Deng X."/>
            <person name="Wei C.I."/>
            <person name="Xiao S."/>
        </authorList>
    </citation>
    <scope>NUCLEOTIDE SEQUENCE [LARGE SCALE GENOMIC DNA]</scope>
    <source>
        <strain evidence="2">UMSG2</strain>
    </source>
</reference>
<dbReference type="InterPro" id="IPR052413">
    <property type="entry name" value="SUR7_domain"/>
</dbReference>
<dbReference type="Pfam" id="PF06687">
    <property type="entry name" value="SUR7"/>
    <property type="match status" value="1"/>
</dbReference>
<feature type="transmembrane region" description="Helical" evidence="1">
    <location>
        <begin position="270"/>
        <end position="290"/>
    </location>
</feature>
<sequence>MGCGRFICVLLPIALTVASIVSILIVCLAGITNKSLYLFEVTTANFSASPSTLENLAHEIFRREVQDSEIPGIFPRLADQNGGSVDVVTKVAATVGGIVDAKAKFDAVTNSEGGNITAKTLELADKYKVSIWNYCRVTGDESTCIEPKYNWAAVSLNTSDIESRATQAAGSKVTLPNEIDTALSSFVNVSKWTQLFYVIALISGGIELVFGFIAIYSRAGSCLSLFISGVATITVIIASILATAQASVVTATLNSAAKAYDVKSKINTSFLATTWLAVAFSIGAGLFWAVTSCCCAGGNSTGRRRSNSYVEKPRSNIQYQRMNEP</sequence>
<dbReference type="GO" id="GO:0031505">
    <property type="term" value="P:fungal-type cell wall organization"/>
    <property type="evidence" value="ECO:0007669"/>
    <property type="project" value="TreeGrafter"/>
</dbReference>
<organism evidence="2 3">
    <name type="scientific">Erysiphe neolycopersici</name>
    <dbReference type="NCBI Taxonomy" id="212602"/>
    <lineage>
        <taxon>Eukaryota</taxon>
        <taxon>Fungi</taxon>
        <taxon>Dikarya</taxon>
        <taxon>Ascomycota</taxon>
        <taxon>Pezizomycotina</taxon>
        <taxon>Leotiomycetes</taxon>
        <taxon>Erysiphales</taxon>
        <taxon>Erysiphaceae</taxon>
        <taxon>Erysiphe</taxon>
    </lineage>
</organism>
<name>A0A420HUC4_9PEZI</name>